<dbReference type="Proteomes" id="UP000062912">
    <property type="component" value="Unassembled WGS sequence"/>
</dbReference>
<evidence type="ECO:0000313" key="3">
    <source>
        <dbReference type="EMBL" id="KWF18291.1"/>
    </source>
</evidence>
<gene>
    <name evidence="3" type="ORF">WT56_30645</name>
</gene>
<feature type="region of interest" description="Disordered" evidence="1">
    <location>
        <begin position="27"/>
        <end position="61"/>
    </location>
</feature>
<reference evidence="3 4" key="1">
    <citation type="submission" date="2015-11" db="EMBL/GenBank/DDBJ databases">
        <title>Expanding the genomic diversity of Burkholderia species for the development of highly accurate diagnostics.</title>
        <authorList>
            <person name="Sahl J."/>
            <person name="Keim P."/>
            <person name="Wagner D."/>
        </authorList>
    </citation>
    <scope>NUCLEOTIDE SEQUENCE [LARGE SCALE GENOMIC DNA]</scope>
    <source>
        <strain evidence="3 4">MSMB368WGS</strain>
    </source>
</reference>
<accession>A0A132E6X2</accession>
<comment type="caution">
    <text evidence="3">The sequence shown here is derived from an EMBL/GenBank/DDBJ whole genome shotgun (WGS) entry which is preliminary data.</text>
</comment>
<feature type="signal peptide" evidence="2">
    <location>
        <begin position="1"/>
        <end position="24"/>
    </location>
</feature>
<keyword evidence="2" id="KW-0732">Signal</keyword>
<dbReference type="AlphaFoldDB" id="A0A132E6X2"/>
<name>A0A132E6X2_9BURK</name>
<organism evidence="3 4">
    <name type="scientific">Burkholderia pseudomultivorans</name>
    <dbReference type="NCBI Taxonomy" id="1207504"/>
    <lineage>
        <taxon>Bacteria</taxon>
        <taxon>Pseudomonadati</taxon>
        <taxon>Pseudomonadota</taxon>
        <taxon>Betaproteobacteria</taxon>
        <taxon>Burkholderiales</taxon>
        <taxon>Burkholderiaceae</taxon>
        <taxon>Burkholderia</taxon>
        <taxon>Burkholderia cepacia complex</taxon>
    </lineage>
</organism>
<evidence type="ECO:0000313" key="4">
    <source>
        <dbReference type="Proteomes" id="UP000062912"/>
    </source>
</evidence>
<dbReference type="RefSeq" id="WP_060246450.1">
    <property type="nucleotide sequence ID" value="NZ_LPJR01000088.1"/>
</dbReference>
<evidence type="ECO:0000256" key="2">
    <source>
        <dbReference type="SAM" id="SignalP"/>
    </source>
</evidence>
<feature type="chain" id="PRO_5007290436" description="Secreted protein" evidence="2">
    <location>
        <begin position="25"/>
        <end position="103"/>
    </location>
</feature>
<dbReference type="OrthoDB" id="8667365at2"/>
<protein>
    <recommendedName>
        <fullName evidence="5">Secreted protein</fullName>
    </recommendedName>
</protein>
<dbReference type="EMBL" id="LPJR01000088">
    <property type="protein sequence ID" value="KWF18291.1"/>
    <property type="molecule type" value="Genomic_DNA"/>
</dbReference>
<evidence type="ECO:0000256" key="1">
    <source>
        <dbReference type="SAM" id="MobiDB-lite"/>
    </source>
</evidence>
<evidence type="ECO:0008006" key="5">
    <source>
        <dbReference type="Google" id="ProtNLM"/>
    </source>
</evidence>
<sequence length="103" mass="10567">MKHLAPITASIMLVFAAASLPTVAAASPGGVSSMPAGGRNCVPAGSSDAARPSGAPAKPPSIRVCVSDSNTQLNLPWFLTDVIDAVNTRQSPGALLHRMRQDF</sequence>
<proteinExistence type="predicted"/>